<protein>
    <submittedName>
        <fullName evidence="1">Uncharacterized protein</fullName>
    </submittedName>
</protein>
<dbReference type="Proteomes" id="UP000232003">
    <property type="component" value="Plasmid pNFSY08"/>
</dbReference>
<name>A0A2K8T900_9NOSO</name>
<geneLocation type="plasmid" evidence="2">
    <name>pnfsy08</name>
</geneLocation>
<keyword evidence="1" id="KW-0614">Plasmid</keyword>
<proteinExistence type="predicted"/>
<dbReference type="RefSeq" id="WP_100904008.1">
    <property type="nucleotide sequence ID" value="NZ_CAWNNC010000009.1"/>
</dbReference>
<keyword evidence="2" id="KW-1185">Reference proteome</keyword>
<dbReference type="AlphaFoldDB" id="A0A2K8T900"/>
<organism evidence="1 2">
    <name type="scientific">Nostoc flagelliforme CCNUN1</name>
    <dbReference type="NCBI Taxonomy" id="2038116"/>
    <lineage>
        <taxon>Bacteria</taxon>
        <taxon>Bacillati</taxon>
        <taxon>Cyanobacteriota</taxon>
        <taxon>Cyanophyceae</taxon>
        <taxon>Nostocales</taxon>
        <taxon>Nostocaceae</taxon>
        <taxon>Nostoc</taxon>
    </lineage>
</organism>
<dbReference type="OrthoDB" id="510351at2"/>
<dbReference type="KEGG" id="nfl:COO91_10397"/>
<reference evidence="1 2" key="1">
    <citation type="submission" date="2017-11" db="EMBL/GenBank/DDBJ databases">
        <title>Complete genome of a free-living desiccation-tolerant cyanobacterium and its photosynthetic adaptation to extreme terrestrial habitat.</title>
        <authorList>
            <person name="Shang J."/>
        </authorList>
    </citation>
    <scope>NUCLEOTIDE SEQUENCE [LARGE SCALE GENOMIC DNA]</scope>
    <source>
        <strain evidence="1 2">CCNUN1</strain>
        <plasmid evidence="2">pnfsy08</plasmid>
    </source>
</reference>
<gene>
    <name evidence="1" type="ORF">COO91_10397</name>
</gene>
<evidence type="ECO:0000313" key="1">
    <source>
        <dbReference type="EMBL" id="AUB44174.1"/>
    </source>
</evidence>
<sequence length="300" mass="32864">MSQIEIAQVIEQVKEEIEVDASGKGKASMKATARLAGVSDRAILKVLASADLKPSKLTQMLMDKGFAGADLNSWRTEGIPDIAVGIILNYYAYLAGRYCTQQARLVCEAFGTIGVRAWIQDALGWTKPIHQNNSSQPVQPTTPALPPVEQRLHTFVQAMKTLAELTGGRLNPYIEQHCKDFAANLIADYNRQSLIGTQEKWLGVVNFAEIELGKKVPLSGTHYRGHLGTWVRTFYPQLGSRQETRLVNGVQQPIYVYACHDPAVAAGLTKAIEEFFAHPSPGTALRQAGAFASKKEKVSV</sequence>
<accession>A0A2K8T900</accession>
<dbReference type="EMBL" id="CP024793">
    <property type="protein sequence ID" value="AUB44174.1"/>
    <property type="molecule type" value="Genomic_DNA"/>
</dbReference>
<evidence type="ECO:0000313" key="2">
    <source>
        <dbReference type="Proteomes" id="UP000232003"/>
    </source>
</evidence>